<feature type="region of interest" description="Disordered" evidence="1">
    <location>
        <begin position="1"/>
        <end position="40"/>
    </location>
</feature>
<dbReference type="EMBL" id="SRLO01006754">
    <property type="protein sequence ID" value="TNN28559.1"/>
    <property type="molecule type" value="Genomic_DNA"/>
</dbReference>
<proteinExistence type="predicted"/>
<accession>A0A4Z2EID1</accession>
<dbReference type="AlphaFoldDB" id="A0A4Z2EID1"/>
<feature type="compositionally biased region" description="Basic and acidic residues" evidence="1">
    <location>
        <begin position="20"/>
        <end position="29"/>
    </location>
</feature>
<reference evidence="2 3" key="1">
    <citation type="submission" date="2019-03" db="EMBL/GenBank/DDBJ databases">
        <title>First draft genome of Liparis tanakae, snailfish: a comprehensive survey of snailfish specific genes.</title>
        <authorList>
            <person name="Kim W."/>
            <person name="Song I."/>
            <person name="Jeong J.-H."/>
            <person name="Kim D."/>
            <person name="Kim S."/>
            <person name="Ryu S."/>
            <person name="Song J.Y."/>
            <person name="Lee S.K."/>
        </authorList>
    </citation>
    <scope>NUCLEOTIDE SEQUENCE [LARGE SCALE GENOMIC DNA]</scope>
    <source>
        <tissue evidence="2">Muscle</tissue>
    </source>
</reference>
<evidence type="ECO:0000256" key="1">
    <source>
        <dbReference type="SAM" id="MobiDB-lite"/>
    </source>
</evidence>
<keyword evidence="3" id="KW-1185">Reference proteome</keyword>
<gene>
    <name evidence="2" type="ORF">EYF80_061291</name>
</gene>
<protein>
    <submittedName>
        <fullName evidence="2">Uncharacterized protein</fullName>
    </submittedName>
</protein>
<comment type="caution">
    <text evidence="2">The sequence shown here is derived from an EMBL/GenBank/DDBJ whole genome shotgun (WGS) entry which is preliminary data.</text>
</comment>
<sequence>MKRRVQKGRGSRHTAAQRDASLKHQKPEGDPPGVSGRGAHLTSLTAGCGRYVSLLRRYTGWRCSGVLCPPI</sequence>
<dbReference type="Proteomes" id="UP000314294">
    <property type="component" value="Unassembled WGS sequence"/>
</dbReference>
<evidence type="ECO:0000313" key="2">
    <source>
        <dbReference type="EMBL" id="TNN28559.1"/>
    </source>
</evidence>
<evidence type="ECO:0000313" key="3">
    <source>
        <dbReference type="Proteomes" id="UP000314294"/>
    </source>
</evidence>
<organism evidence="2 3">
    <name type="scientific">Liparis tanakae</name>
    <name type="common">Tanaka's snailfish</name>
    <dbReference type="NCBI Taxonomy" id="230148"/>
    <lineage>
        <taxon>Eukaryota</taxon>
        <taxon>Metazoa</taxon>
        <taxon>Chordata</taxon>
        <taxon>Craniata</taxon>
        <taxon>Vertebrata</taxon>
        <taxon>Euteleostomi</taxon>
        <taxon>Actinopterygii</taxon>
        <taxon>Neopterygii</taxon>
        <taxon>Teleostei</taxon>
        <taxon>Neoteleostei</taxon>
        <taxon>Acanthomorphata</taxon>
        <taxon>Eupercaria</taxon>
        <taxon>Perciformes</taxon>
        <taxon>Cottioidei</taxon>
        <taxon>Cottales</taxon>
        <taxon>Liparidae</taxon>
        <taxon>Liparis</taxon>
    </lineage>
</organism>
<feature type="compositionally biased region" description="Basic residues" evidence="1">
    <location>
        <begin position="1"/>
        <end position="12"/>
    </location>
</feature>
<name>A0A4Z2EID1_9TELE</name>